<reference evidence="1 2" key="1">
    <citation type="submission" date="2017-07" db="EMBL/GenBank/DDBJ databases">
        <title>Genome sequence of Streptomyces pluripotens MUSC 137T.</title>
        <authorList>
            <person name="Ser H.-L."/>
            <person name="Lee L.-H."/>
        </authorList>
    </citation>
    <scope>NUCLEOTIDE SEQUENCE [LARGE SCALE GENOMIC DNA]</scope>
    <source>
        <strain evidence="1 2">MUSC 137</strain>
    </source>
</reference>
<dbReference type="Proteomes" id="UP000031501">
    <property type="component" value="Chromosome"/>
</dbReference>
<dbReference type="InterPro" id="IPR015943">
    <property type="entry name" value="WD40/YVTN_repeat-like_dom_sf"/>
</dbReference>
<keyword evidence="2" id="KW-1185">Reference proteome</keyword>
<accession>A0A221NUX0</accession>
<name>A0A221NUX0_9ACTN</name>
<dbReference type="SUPFAM" id="SSF89372">
    <property type="entry name" value="Fucose-specific lectin"/>
    <property type="match status" value="1"/>
</dbReference>
<dbReference type="OrthoDB" id="4147030at2"/>
<organism evidence="1 2">
    <name type="scientific">Streptomyces pluripotens</name>
    <dbReference type="NCBI Taxonomy" id="1355015"/>
    <lineage>
        <taxon>Bacteria</taxon>
        <taxon>Bacillati</taxon>
        <taxon>Actinomycetota</taxon>
        <taxon>Actinomycetes</taxon>
        <taxon>Kitasatosporales</taxon>
        <taxon>Streptomycetaceae</taxon>
        <taxon>Streptomyces</taxon>
    </lineage>
</organism>
<dbReference type="STRING" id="1355015.LK06_002950"/>
<dbReference type="EMBL" id="CP022433">
    <property type="protein sequence ID" value="ASN23335.1"/>
    <property type="molecule type" value="Genomic_DNA"/>
</dbReference>
<dbReference type="RefSeq" id="WP_039654093.1">
    <property type="nucleotide sequence ID" value="NZ_CP021080.1"/>
</dbReference>
<proteinExistence type="predicted"/>
<dbReference type="AlphaFoldDB" id="A0A221NUX0"/>
<gene>
    <name evidence="1" type="ORF">LK07_04035</name>
</gene>
<evidence type="ECO:0000313" key="2">
    <source>
        <dbReference type="Proteomes" id="UP000031501"/>
    </source>
</evidence>
<dbReference type="Gene3D" id="2.130.10.10">
    <property type="entry name" value="YVTN repeat-like/Quinoprotein amine dehydrogenase"/>
    <property type="match status" value="1"/>
</dbReference>
<sequence length="702" mass="76171">MADTASVEEQVERLKALLTGQSSRARTNRALAGGGMGNLLLGVALHGADRVREGQTPTDLERLLVDAMGTVLEQADVKEWGRAYRETVRDAAPGSLIVPQVIAERPVTSGFALTDLPQVVPELTRAAQAAPNVSLLTLEDLAAGRAEEDPAFVAAMREEGFAVTGVARYTAPGTATVAAAADTAADGASAAETAGSSADTAPTPVPAAEEVAQATWRARLEMREFYVERAVGDQGGGRDEIYFTAATSTGEGGQTFISQEFGAVEEGDRRTFSVGRREFLDADTSIGLVTSISVWEADQSNAAWYDQLQLALQHAVHVMNTAMDSRNPMNAIIPMPDSVAFAWEIAKVFIAFMDSLRNHDDLSCNRTIVLDRDQLALAYYRPTMEWNFNGDGHHKLKVVYTGERPVYPAGSVQMISRDRGTGPGGPGSWGAPVPLGWQSITAPAIAVYHGKPHAVFSRPGDKAVMWSRYEGGAWTVPRRINGDHSELPVALAVHDDKLYYMVTGLNRSVYHCRLEGERWTPTQKIPDWVSGYGPAMTVHDGHLYSAHTGGDYRVYLSKHEGNGWGMADFLSCIELPNARFVMGQCAPALASASERLWIATRRSDDSIWVFGSPPPGLPFSLWIAYGAPYWRSKQGSALYFDGDMWLAHTGTEGHPYTAPLRIPPSDDWYPAERMAFDGTPDTVLGPPSLVTVDNHVHALYYT</sequence>
<dbReference type="KEGG" id="splu:LK06_002950"/>
<evidence type="ECO:0000313" key="1">
    <source>
        <dbReference type="EMBL" id="ASN23335.1"/>
    </source>
</evidence>
<protein>
    <submittedName>
        <fullName evidence="1">Uncharacterized protein</fullName>
    </submittedName>
</protein>